<evidence type="ECO:0000256" key="3">
    <source>
        <dbReference type="ARBA" id="ARBA00004663"/>
    </source>
</evidence>
<feature type="transmembrane region" description="Helical" evidence="19">
    <location>
        <begin position="176"/>
        <end position="209"/>
    </location>
</feature>
<evidence type="ECO:0000313" key="21">
    <source>
        <dbReference type="Proteomes" id="UP000256388"/>
    </source>
</evidence>
<dbReference type="GO" id="GO:0008818">
    <property type="term" value="F:cobalamin 5'-phosphate synthase activity"/>
    <property type="evidence" value="ECO:0007669"/>
    <property type="project" value="UniProtKB-UniRule"/>
</dbReference>
<dbReference type="EC" id="2.7.8.26" evidence="5 19"/>
<keyword evidence="9 19" id="KW-0808">Transferase</keyword>
<organism evidence="20 21">
    <name type="scientific">Pelolinea submarina</name>
    <dbReference type="NCBI Taxonomy" id="913107"/>
    <lineage>
        <taxon>Bacteria</taxon>
        <taxon>Bacillati</taxon>
        <taxon>Chloroflexota</taxon>
        <taxon>Anaerolineae</taxon>
        <taxon>Anaerolineales</taxon>
        <taxon>Anaerolineaceae</taxon>
        <taxon>Pelolinea</taxon>
    </lineage>
</organism>
<comment type="similarity">
    <text evidence="4 19">Belongs to the CobS family.</text>
</comment>
<evidence type="ECO:0000256" key="7">
    <source>
        <dbReference type="ARBA" id="ARBA00022475"/>
    </source>
</evidence>
<comment type="catalytic activity">
    <reaction evidence="17 19">
        <text>alpha-ribazole + adenosylcob(III)inamide-GDP = adenosylcob(III)alamin + GMP + H(+)</text>
        <dbReference type="Rhea" id="RHEA:16049"/>
        <dbReference type="ChEBI" id="CHEBI:10329"/>
        <dbReference type="ChEBI" id="CHEBI:15378"/>
        <dbReference type="ChEBI" id="CHEBI:18408"/>
        <dbReference type="ChEBI" id="CHEBI:58115"/>
        <dbReference type="ChEBI" id="CHEBI:60487"/>
        <dbReference type="EC" id="2.7.8.26"/>
    </reaction>
</comment>
<dbReference type="NCBIfam" id="TIGR00317">
    <property type="entry name" value="cobS"/>
    <property type="match status" value="1"/>
</dbReference>
<dbReference type="Proteomes" id="UP000256388">
    <property type="component" value="Unassembled WGS sequence"/>
</dbReference>
<evidence type="ECO:0000256" key="1">
    <source>
        <dbReference type="ARBA" id="ARBA00001946"/>
    </source>
</evidence>
<comment type="caution">
    <text evidence="20">The sequence shown here is derived from an EMBL/GenBank/DDBJ whole genome shotgun (WGS) entry which is preliminary data.</text>
</comment>
<evidence type="ECO:0000256" key="10">
    <source>
        <dbReference type="ARBA" id="ARBA00022692"/>
    </source>
</evidence>
<keyword evidence="13 19" id="KW-0472">Membrane</keyword>
<dbReference type="HAMAP" id="MF_00719">
    <property type="entry name" value="CobS"/>
    <property type="match status" value="1"/>
</dbReference>
<comment type="catalytic activity">
    <reaction evidence="18 19">
        <text>alpha-ribazole 5'-phosphate + adenosylcob(III)inamide-GDP = adenosylcob(III)alamin 5'-phosphate + GMP + H(+)</text>
        <dbReference type="Rhea" id="RHEA:23560"/>
        <dbReference type="ChEBI" id="CHEBI:15378"/>
        <dbReference type="ChEBI" id="CHEBI:57918"/>
        <dbReference type="ChEBI" id="CHEBI:58115"/>
        <dbReference type="ChEBI" id="CHEBI:60487"/>
        <dbReference type="ChEBI" id="CHEBI:60493"/>
        <dbReference type="EC" id="2.7.8.26"/>
    </reaction>
</comment>
<evidence type="ECO:0000256" key="16">
    <source>
        <dbReference type="ARBA" id="ARBA00032853"/>
    </source>
</evidence>
<evidence type="ECO:0000313" key="20">
    <source>
        <dbReference type="EMBL" id="REG11641.1"/>
    </source>
</evidence>
<evidence type="ECO:0000256" key="13">
    <source>
        <dbReference type="ARBA" id="ARBA00023136"/>
    </source>
</evidence>
<dbReference type="AlphaFoldDB" id="A0A347ZR74"/>
<keyword evidence="11 19" id="KW-0460">Magnesium</keyword>
<evidence type="ECO:0000256" key="11">
    <source>
        <dbReference type="ARBA" id="ARBA00022842"/>
    </source>
</evidence>
<evidence type="ECO:0000256" key="9">
    <source>
        <dbReference type="ARBA" id="ARBA00022679"/>
    </source>
</evidence>
<evidence type="ECO:0000256" key="4">
    <source>
        <dbReference type="ARBA" id="ARBA00010561"/>
    </source>
</evidence>
<dbReference type="GO" id="GO:0005886">
    <property type="term" value="C:plasma membrane"/>
    <property type="evidence" value="ECO:0007669"/>
    <property type="project" value="UniProtKB-SubCell"/>
</dbReference>
<evidence type="ECO:0000256" key="5">
    <source>
        <dbReference type="ARBA" id="ARBA00013200"/>
    </source>
</evidence>
<evidence type="ECO:0000256" key="18">
    <source>
        <dbReference type="ARBA" id="ARBA00049504"/>
    </source>
</evidence>
<keyword evidence="21" id="KW-1185">Reference proteome</keyword>
<gene>
    <name evidence="19" type="primary">cobS</name>
    <name evidence="20" type="ORF">DFR64_1533</name>
</gene>
<accession>A0A347ZR74</accession>
<reference evidence="20 21" key="1">
    <citation type="submission" date="2018-08" db="EMBL/GenBank/DDBJ databases">
        <title>Genomic Encyclopedia of Type Strains, Phase IV (KMG-IV): sequencing the most valuable type-strain genomes for metagenomic binning, comparative biology and taxonomic classification.</title>
        <authorList>
            <person name="Goeker M."/>
        </authorList>
    </citation>
    <scope>NUCLEOTIDE SEQUENCE [LARGE SCALE GENOMIC DNA]</scope>
    <source>
        <strain evidence="20 21">DSM 23923</strain>
    </source>
</reference>
<keyword evidence="7 19" id="KW-1003">Cell membrane</keyword>
<evidence type="ECO:0000256" key="6">
    <source>
        <dbReference type="ARBA" id="ARBA00015850"/>
    </source>
</evidence>
<protein>
    <recommendedName>
        <fullName evidence="6 19">Adenosylcobinamide-GDP ribazoletransferase</fullName>
        <ecNumber evidence="5 19">2.7.8.26</ecNumber>
    </recommendedName>
    <alternativeName>
        <fullName evidence="16 19">Cobalamin synthase</fullName>
    </alternativeName>
    <alternativeName>
        <fullName evidence="15 19">Cobalamin-5'-phosphate synthase</fullName>
    </alternativeName>
</protein>
<evidence type="ECO:0000256" key="2">
    <source>
        <dbReference type="ARBA" id="ARBA00004651"/>
    </source>
</evidence>
<dbReference type="InterPro" id="IPR003805">
    <property type="entry name" value="CobS"/>
</dbReference>
<evidence type="ECO:0000256" key="17">
    <source>
        <dbReference type="ARBA" id="ARBA00048623"/>
    </source>
</evidence>
<sequence length="244" mass="26163">MFDSLITALDFLTVLPVPHRKDYKPLELGKAAAWFPWVGALLGGLTALVYYGLLLILPRMLASALAVAFWIAVTGGLHLDGLADCCDGLLYAGTPQRRLEIMKDPHHGTFADIGLPLTILIKIAALYSLPLEVYGLALPLAGALSRWLLLPAGKQANARPGGLGEQFSASLQKGSFYLALIPVIILTYQLGWQAIAVAAVVHVCAWLIFRTAQVRLGGMTGDVYGLVVELGELLVLMGFCVRGL</sequence>
<dbReference type="EMBL" id="QUMS01000001">
    <property type="protein sequence ID" value="REG11641.1"/>
    <property type="molecule type" value="Genomic_DNA"/>
</dbReference>
<keyword evidence="10 19" id="KW-0812">Transmembrane</keyword>
<evidence type="ECO:0000256" key="15">
    <source>
        <dbReference type="ARBA" id="ARBA00032605"/>
    </source>
</evidence>
<proteinExistence type="inferred from homology"/>
<evidence type="ECO:0000256" key="12">
    <source>
        <dbReference type="ARBA" id="ARBA00022989"/>
    </source>
</evidence>
<comment type="subcellular location">
    <subcellularLocation>
        <location evidence="2 19">Cell membrane</location>
        <topology evidence="2 19">Multi-pass membrane protein</topology>
    </subcellularLocation>
</comment>
<dbReference type="GO" id="GO:0051073">
    <property type="term" value="F:adenosylcobinamide-GDP ribazoletransferase activity"/>
    <property type="evidence" value="ECO:0007669"/>
    <property type="project" value="UniProtKB-UniRule"/>
</dbReference>
<keyword evidence="12 19" id="KW-1133">Transmembrane helix</keyword>
<dbReference type="PANTHER" id="PTHR34148:SF1">
    <property type="entry name" value="ADENOSYLCOBINAMIDE-GDP RIBAZOLETRANSFERASE"/>
    <property type="match status" value="1"/>
</dbReference>
<keyword evidence="8 19" id="KW-0169">Cobalamin biosynthesis</keyword>
<evidence type="ECO:0000256" key="19">
    <source>
        <dbReference type="HAMAP-Rule" id="MF_00719"/>
    </source>
</evidence>
<dbReference type="GO" id="GO:0009236">
    <property type="term" value="P:cobalamin biosynthetic process"/>
    <property type="evidence" value="ECO:0007669"/>
    <property type="project" value="UniProtKB-UniRule"/>
</dbReference>
<evidence type="ECO:0000256" key="14">
    <source>
        <dbReference type="ARBA" id="ARBA00025228"/>
    </source>
</evidence>
<dbReference type="PANTHER" id="PTHR34148">
    <property type="entry name" value="ADENOSYLCOBINAMIDE-GDP RIBAZOLETRANSFERASE"/>
    <property type="match status" value="1"/>
</dbReference>
<comment type="function">
    <text evidence="14 19">Joins adenosylcobinamide-GDP and alpha-ribazole to generate adenosylcobalamin (Ado-cobalamin). Also synthesizes adenosylcobalamin 5'-phosphate from adenosylcobinamide-GDP and alpha-ribazole 5'-phosphate.</text>
</comment>
<comment type="pathway">
    <text evidence="3 19">Cofactor biosynthesis; adenosylcobalamin biosynthesis; adenosylcobalamin from cob(II)yrinate a,c-diamide: step 7/7.</text>
</comment>
<evidence type="ECO:0000256" key="8">
    <source>
        <dbReference type="ARBA" id="ARBA00022573"/>
    </source>
</evidence>
<comment type="cofactor">
    <cofactor evidence="1 19">
        <name>Mg(2+)</name>
        <dbReference type="ChEBI" id="CHEBI:18420"/>
    </cofactor>
</comment>
<comment type="caution">
    <text evidence="19">Lacks conserved residue(s) required for the propagation of feature annotation.</text>
</comment>
<name>A0A347ZR74_9CHLR</name>
<dbReference type="Pfam" id="PF02654">
    <property type="entry name" value="CobS"/>
    <property type="match status" value="1"/>
</dbReference>
<feature type="transmembrane region" description="Helical" evidence="19">
    <location>
        <begin position="34"/>
        <end position="57"/>
    </location>
</feature>
<dbReference type="UniPathway" id="UPA00148">
    <property type="reaction ID" value="UER00238"/>
</dbReference>